<dbReference type="InterPro" id="IPR011464">
    <property type="entry name" value="DUF1570"/>
</dbReference>
<name>A0ABT3ZX94_9BACT</name>
<proteinExistence type="predicted"/>
<dbReference type="PROSITE" id="PS51257">
    <property type="entry name" value="PROKAR_LIPOPROTEIN"/>
    <property type="match status" value="1"/>
</dbReference>
<sequence length="278" mass="31864">MHRGLRAVTLLAVFIASTGCLGPRFARCPGEGGRPWLEVESEHFTLRTDLSIEEARKAASYLEQTRIALLSAAWPSAAQRQMARVTVYVLAESSDFESLFPRRVSGFFSLQGHEPLIVLHGPPKTWEQRFSRRSEASSSTLKHELTHHLSTYVLLRQPRWRSEGLAQFLETLRLSEDGRTAILGTPHLRASLYMKRVLDLSQRGLLRDREWSMQRVLTWDDRPLDAYADWELLTLYSGNWLLVHWLYNTQPESFAQYQARLAQGRAPALVQPEVLPEL</sequence>
<protein>
    <submittedName>
        <fullName evidence="2">DUF1570 domain-containing protein</fullName>
    </submittedName>
</protein>
<accession>A0ABT3ZX94</accession>
<dbReference type="Proteomes" id="UP001207654">
    <property type="component" value="Unassembled WGS sequence"/>
</dbReference>
<comment type="caution">
    <text evidence="2">The sequence shown here is derived from an EMBL/GenBank/DDBJ whole genome shotgun (WGS) entry which is preliminary data.</text>
</comment>
<dbReference type="RefSeq" id="WP_267532999.1">
    <property type="nucleotide sequence ID" value="NZ_JAPNKA010000001.1"/>
</dbReference>
<dbReference type="EMBL" id="JAPNKA010000001">
    <property type="protein sequence ID" value="MCY1074015.1"/>
    <property type="molecule type" value="Genomic_DNA"/>
</dbReference>
<gene>
    <name evidence="2" type="ORF">OV287_05910</name>
</gene>
<evidence type="ECO:0000313" key="3">
    <source>
        <dbReference type="Proteomes" id="UP001207654"/>
    </source>
</evidence>
<keyword evidence="3" id="KW-1185">Reference proteome</keyword>
<organism evidence="2 3">
    <name type="scientific">Archangium lansingense</name>
    <dbReference type="NCBI Taxonomy" id="2995310"/>
    <lineage>
        <taxon>Bacteria</taxon>
        <taxon>Pseudomonadati</taxon>
        <taxon>Myxococcota</taxon>
        <taxon>Myxococcia</taxon>
        <taxon>Myxococcales</taxon>
        <taxon>Cystobacterineae</taxon>
        <taxon>Archangiaceae</taxon>
        <taxon>Archangium</taxon>
    </lineage>
</organism>
<feature type="domain" description="DUF1570" evidence="1">
    <location>
        <begin position="139"/>
        <end position="262"/>
    </location>
</feature>
<evidence type="ECO:0000313" key="2">
    <source>
        <dbReference type="EMBL" id="MCY1074015.1"/>
    </source>
</evidence>
<dbReference type="Pfam" id="PF07607">
    <property type="entry name" value="DUF1570"/>
    <property type="match status" value="1"/>
</dbReference>
<reference evidence="2 3" key="1">
    <citation type="submission" date="2022-11" db="EMBL/GenBank/DDBJ databases">
        <title>Minimal conservation of predation-associated metabolite biosynthetic gene clusters underscores biosynthetic potential of Myxococcota including descriptions for ten novel species: Archangium lansinium sp. nov., Myxococcus landrumus sp. nov., Nannocystis bai.</title>
        <authorList>
            <person name="Ahearne A."/>
            <person name="Stevens C."/>
            <person name="Phillips K."/>
        </authorList>
    </citation>
    <scope>NUCLEOTIDE SEQUENCE [LARGE SCALE GENOMIC DNA]</scope>
    <source>
        <strain evidence="2 3">MIWBW</strain>
    </source>
</reference>
<evidence type="ECO:0000259" key="1">
    <source>
        <dbReference type="Pfam" id="PF07607"/>
    </source>
</evidence>